<gene>
    <name evidence="2" type="ORF">ALIPUT_01134</name>
</gene>
<dbReference type="HOGENOM" id="CLU_2165629_0_0_10"/>
<protein>
    <submittedName>
        <fullName evidence="2">Uncharacterized protein</fullName>
    </submittedName>
</protein>
<dbReference type="AlphaFoldDB" id="B0MVK5"/>
<feature type="region of interest" description="Disordered" evidence="1">
    <location>
        <begin position="1"/>
        <end position="24"/>
    </location>
</feature>
<evidence type="ECO:0000313" key="3">
    <source>
        <dbReference type="Proteomes" id="UP000005819"/>
    </source>
</evidence>
<sequence length="110" mass="11666">MVGRHAQVGQDTIDPGYSVQPQGAPHEAEVAFDVMEAAVFRAVVPGIPILIEGVKTSPVAQCRQDAARMSATAEGEIDIGSCRIDVEQSDGLFEQDGRMIDGGHLASIYI</sequence>
<comment type="caution">
    <text evidence="2">The sequence shown here is derived from an EMBL/GenBank/DDBJ whole genome shotgun (WGS) entry which is preliminary data.</text>
</comment>
<accession>B0MVK5</accession>
<reference evidence="2" key="2">
    <citation type="submission" date="2013-09" db="EMBL/GenBank/DDBJ databases">
        <title>Draft genome sequence of Alistipes putredinis (DSM 17216).</title>
        <authorList>
            <person name="Sudarsanam P."/>
            <person name="Ley R."/>
            <person name="Guruge J."/>
            <person name="Turnbaugh P.J."/>
            <person name="Mahowald M."/>
            <person name="Liep D."/>
            <person name="Gordon J."/>
        </authorList>
    </citation>
    <scope>NUCLEOTIDE SEQUENCE</scope>
    <source>
        <strain evidence="2">DSM 17216</strain>
    </source>
</reference>
<keyword evidence="3" id="KW-1185">Reference proteome</keyword>
<name>B0MVK5_9BACT</name>
<proteinExistence type="predicted"/>
<dbReference type="EMBL" id="ABFK02000017">
    <property type="protein sequence ID" value="EDS04071.1"/>
    <property type="molecule type" value="Genomic_DNA"/>
</dbReference>
<evidence type="ECO:0000256" key="1">
    <source>
        <dbReference type="SAM" id="MobiDB-lite"/>
    </source>
</evidence>
<evidence type="ECO:0000313" key="2">
    <source>
        <dbReference type="EMBL" id="EDS04071.1"/>
    </source>
</evidence>
<reference evidence="2" key="1">
    <citation type="submission" date="2007-10" db="EMBL/GenBank/DDBJ databases">
        <authorList>
            <person name="Fulton L."/>
            <person name="Clifton S."/>
            <person name="Fulton B."/>
            <person name="Xu J."/>
            <person name="Minx P."/>
            <person name="Pepin K.H."/>
            <person name="Johnson M."/>
            <person name="Thiruvilangam P."/>
            <person name="Bhonagiri V."/>
            <person name="Nash W.E."/>
            <person name="Mardis E.R."/>
            <person name="Wilson R.K."/>
        </authorList>
    </citation>
    <scope>NUCLEOTIDE SEQUENCE [LARGE SCALE GENOMIC DNA]</scope>
    <source>
        <strain evidence="2">DSM 17216</strain>
    </source>
</reference>
<organism evidence="2 3">
    <name type="scientific">Alistipes putredinis DSM 17216</name>
    <dbReference type="NCBI Taxonomy" id="445970"/>
    <lineage>
        <taxon>Bacteria</taxon>
        <taxon>Pseudomonadati</taxon>
        <taxon>Bacteroidota</taxon>
        <taxon>Bacteroidia</taxon>
        <taxon>Bacteroidales</taxon>
        <taxon>Rikenellaceae</taxon>
        <taxon>Alistipes</taxon>
    </lineage>
</organism>
<dbReference type="Proteomes" id="UP000005819">
    <property type="component" value="Unassembled WGS sequence"/>
</dbReference>